<sequence length="693" mass="79380">MKFSEAAINIYVLFEAIMFGVEIIQNDSSQIYLNPSNLVLEFKNDEKIYGYIISEDKKVAEDISNFKLTKEEKQKIQFQKLKKRRNQIFNDDIYQGLQQNMQMDHYNAQIISQRMNDADFIESGGEDYMDSQEKFNNGMIKKSSEFEMINSQTSSGSDSDVLLEDDILSNRNKINNNNVQTKQTSYKNILTSEQNKWFQECYTTKERINLKDVTFKTLQNNILAIDHIILCGLENNLLNFLIPLRSKYLQKYPTIVILNEEPPSEKQWKQVCSFPEIYYVKGSALVKNDLKRANIEQAKQIVILTPNVSILRKQGMQKLGSNQISDQKNSCQDQHQGQAGLSYQELSKEEEDLLDAKTIFKYKAVKSLRPDILIVTELVKPSNFAFLLSTSEDYALMREYGYNNTPLFASGEVYLSSVMDSLCCQAYYNNALITVINLLLLGQDDLGNKESKSSKKNKSRKKIINSNLFNIKVPESFLGQTFRDLFVFLAKNKSIIPIGLYRMPGASDNKLSYAWTNPRPLTILTKFDQVLILSPEKPDEDVNDWGGPLEQKQKKNFDQNFSPNNNNMSQQSKFPSSKNTAFENNLKEFPLLGADKMNYNDGLNQADVQILEQKIQGVVNQVSVLQEESILGEIKDLISEELSKVIGVNSGIENDLNENKEEKELKLNLNENLNFENMMPNSQNLNLGQDNNI</sequence>
<comment type="subcellular location">
    <subcellularLocation>
        <location evidence="1">Membrane</location>
        <topology evidence="1">Multi-pass membrane protein</topology>
    </subcellularLocation>
</comment>
<organism evidence="13 14">
    <name type="scientific">Pseudocohnilembus persalinus</name>
    <name type="common">Ciliate</name>
    <dbReference type="NCBI Taxonomy" id="266149"/>
    <lineage>
        <taxon>Eukaryota</taxon>
        <taxon>Sar</taxon>
        <taxon>Alveolata</taxon>
        <taxon>Ciliophora</taxon>
        <taxon>Intramacronucleata</taxon>
        <taxon>Oligohymenophorea</taxon>
        <taxon>Scuticociliatia</taxon>
        <taxon>Philasterida</taxon>
        <taxon>Pseudocohnilembidae</taxon>
        <taxon>Pseudocohnilembus</taxon>
    </lineage>
</organism>
<keyword evidence="4" id="KW-0812">Transmembrane</keyword>
<feature type="compositionally biased region" description="Low complexity" evidence="11">
    <location>
        <begin position="558"/>
        <end position="572"/>
    </location>
</feature>
<feature type="region of interest" description="Disordered" evidence="11">
    <location>
        <begin position="555"/>
        <end position="578"/>
    </location>
</feature>
<keyword evidence="14" id="KW-1185">Reference proteome</keyword>
<comment type="caution">
    <text evidence="13">The sequence shown here is derived from an EMBL/GenBank/DDBJ whole genome shotgun (WGS) entry which is preliminary data.</text>
</comment>
<dbReference type="InterPro" id="IPR036291">
    <property type="entry name" value="NAD(P)-bd_dom_sf"/>
</dbReference>
<feature type="domain" description="RCK N-terminal" evidence="12">
    <location>
        <begin position="226"/>
        <end position="309"/>
    </location>
</feature>
<dbReference type="InParanoid" id="A0A0V0QN29"/>
<name>A0A0V0QN29_PSEPJ</name>
<evidence type="ECO:0000256" key="4">
    <source>
        <dbReference type="ARBA" id="ARBA00022692"/>
    </source>
</evidence>
<reference evidence="13 14" key="1">
    <citation type="journal article" date="2015" name="Sci. Rep.">
        <title>Genome of the facultative scuticociliatosis pathogen Pseudocohnilembus persalinus provides insight into its virulence through horizontal gene transfer.</title>
        <authorList>
            <person name="Xiong J."/>
            <person name="Wang G."/>
            <person name="Cheng J."/>
            <person name="Tian M."/>
            <person name="Pan X."/>
            <person name="Warren A."/>
            <person name="Jiang C."/>
            <person name="Yuan D."/>
            <person name="Miao W."/>
        </authorList>
    </citation>
    <scope>NUCLEOTIDE SEQUENCE [LARGE SCALE GENOMIC DNA]</scope>
    <source>
        <strain evidence="13">36N120E</strain>
    </source>
</reference>
<keyword evidence="9" id="KW-0472">Membrane</keyword>
<dbReference type="AlphaFoldDB" id="A0A0V0QN29"/>
<keyword evidence="7" id="KW-1133">Transmembrane helix</keyword>
<keyword evidence="10" id="KW-0407">Ion channel</keyword>
<dbReference type="SUPFAM" id="SSF51735">
    <property type="entry name" value="NAD(P)-binding Rossmann-fold domains"/>
    <property type="match status" value="1"/>
</dbReference>
<evidence type="ECO:0000256" key="9">
    <source>
        <dbReference type="ARBA" id="ARBA00023136"/>
    </source>
</evidence>
<evidence type="ECO:0000256" key="2">
    <source>
        <dbReference type="ARBA" id="ARBA00022448"/>
    </source>
</evidence>
<evidence type="ECO:0000256" key="7">
    <source>
        <dbReference type="ARBA" id="ARBA00022989"/>
    </source>
</evidence>
<evidence type="ECO:0000256" key="1">
    <source>
        <dbReference type="ARBA" id="ARBA00004141"/>
    </source>
</evidence>
<evidence type="ECO:0000259" key="12">
    <source>
        <dbReference type="Pfam" id="PF22614"/>
    </source>
</evidence>
<dbReference type="Pfam" id="PF22614">
    <property type="entry name" value="Slo-like_RCK"/>
    <property type="match status" value="1"/>
</dbReference>
<dbReference type="PANTHER" id="PTHR10027">
    <property type="entry name" value="CALCIUM-ACTIVATED POTASSIUM CHANNEL ALPHA CHAIN"/>
    <property type="match status" value="1"/>
</dbReference>
<keyword evidence="2" id="KW-0813">Transport</keyword>
<dbReference type="GO" id="GO:0016020">
    <property type="term" value="C:membrane"/>
    <property type="evidence" value="ECO:0007669"/>
    <property type="project" value="UniProtKB-SubCell"/>
</dbReference>
<evidence type="ECO:0000313" key="13">
    <source>
        <dbReference type="EMBL" id="KRX03636.1"/>
    </source>
</evidence>
<accession>A0A0V0QN29</accession>
<keyword evidence="3" id="KW-0633">Potassium transport</keyword>
<keyword evidence="5" id="KW-0631">Potassium channel</keyword>
<dbReference type="Proteomes" id="UP000054937">
    <property type="component" value="Unassembled WGS sequence"/>
</dbReference>
<keyword evidence="6" id="KW-0630">Potassium</keyword>
<dbReference type="GO" id="GO:0005267">
    <property type="term" value="F:potassium channel activity"/>
    <property type="evidence" value="ECO:0007669"/>
    <property type="project" value="UniProtKB-KW"/>
</dbReference>
<gene>
    <name evidence="13" type="ORF">PPERSA_04188</name>
</gene>
<evidence type="ECO:0000256" key="6">
    <source>
        <dbReference type="ARBA" id="ARBA00022958"/>
    </source>
</evidence>
<evidence type="ECO:0000256" key="8">
    <source>
        <dbReference type="ARBA" id="ARBA00023065"/>
    </source>
</evidence>
<dbReference type="InterPro" id="IPR003148">
    <property type="entry name" value="RCK_N"/>
</dbReference>
<evidence type="ECO:0000256" key="10">
    <source>
        <dbReference type="ARBA" id="ARBA00023303"/>
    </source>
</evidence>
<dbReference type="OrthoDB" id="10035564at2759"/>
<proteinExistence type="predicted"/>
<evidence type="ECO:0000313" key="14">
    <source>
        <dbReference type="Proteomes" id="UP000054937"/>
    </source>
</evidence>
<dbReference type="Gene3D" id="3.40.50.720">
    <property type="entry name" value="NAD(P)-binding Rossmann-like Domain"/>
    <property type="match status" value="1"/>
</dbReference>
<protein>
    <recommendedName>
        <fullName evidence="12">RCK N-terminal domain-containing protein</fullName>
    </recommendedName>
</protein>
<keyword evidence="8" id="KW-0406">Ion transport</keyword>
<evidence type="ECO:0000256" key="3">
    <source>
        <dbReference type="ARBA" id="ARBA00022538"/>
    </source>
</evidence>
<dbReference type="PANTHER" id="PTHR10027:SF10">
    <property type="entry name" value="SLOWPOKE 2, ISOFORM D"/>
    <property type="match status" value="1"/>
</dbReference>
<dbReference type="InterPro" id="IPR047871">
    <property type="entry name" value="K_chnl_Slo-like"/>
</dbReference>
<evidence type="ECO:0000256" key="11">
    <source>
        <dbReference type="SAM" id="MobiDB-lite"/>
    </source>
</evidence>
<dbReference type="EMBL" id="LDAU01000129">
    <property type="protein sequence ID" value="KRX03636.1"/>
    <property type="molecule type" value="Genomic_DNA"/>
</dbReference>
<evidence type="ECO:0000256" key="5">
    <source>
        <dbReference type="ARBA" id="ARBA00022826"/>
    </source>
</evidence>